<evidence type="ECO:0000256" key="1">
    <source>
        <dbReference type="SAM" id="MobiDB-lite"/>
    </source>
</evidence>
<dbReference type="Proteomes" id="UP001159363">
    <property type="component" value="Chromosome 15"/>
</dbReference>
<evidence type="ECO:0000313" key="2">
    <source>
        <dbReference type="EMBL" id="KAJ8866886.1"/>
    </source>
</evidence>
<feature type="region of interest" description="Disordered" evidence="1">
    <location>
        <begin position="424"/>
        <end position="453"/>
    </location>
</feature>
<feature type="compositionally biased region" description="Polar residues" evidence="1">
    <location>
        <begin position="217"/>
        <end position="229"/>
    </location>
</feature>
<feature type="compositionally biased region" description="Polar residues" evidence="1">
    <location>
        <begin position="166"/>
        <end position="176"/>
    </location>
</feature>
<dbReference type="EMBL" id="JARBHB010000016">
    <property type="protein sequence ID" value="KAJ8866886.1"/>
    <property type="molecule type" value="Genomic_DNA"/>
</dbReference>
<feature type="region of interest" description="Disordered" evidence="1">
    <location>
        <begin position="166"/>
        <end position="190"/>
    </location>
</feature>
<organism evidence="2 3">
    <name type="scientific">Dryococelus australis</name>
    <dbReference type="NCBI Taxonomy" id="614101"/>
    <lineage>
        <taxon>Eukaryota</taxon>
        <taxon>Metazoa</taxon>
        <taxon>Ecdysozoa</taxon>
        <taxon>Arthropoda</taxon>
        <taxon>Hexapoda</taxon>
        <taxon>Insecta</taxon>
        <taxon>Pterygota</taxon>
        <taxon>Neoptera</taxon>
        <taxon>Polyneoptera</taxon>
        <taxon>Phasmatodea</taxon>
        <taxon>Verophasmatodea</taxon>
        <taxon>Anareolatae</taxon>
        <taxon>Phasmatidae</taxon>
        <taxon>Eurycanthinae</taxon>
        <taxon>Dryococelus</taxon>
    </lineage>
</organism>
<sequence length="654" mass="72774">MQLSDLYCEVCCIPSECRRVPSDETDTRCKQKSGQESDDIRQEFYKRFCKVGSNALPNHHQWEPEFQGHYTPTCRFTRLLAAEEQGLDVGQRLDCSPPTMANRARSPAGPLPDFRKWESYRAMPLVGGFSRRSPVFPVLAFRSHVMSCHPPIGCQDLVITSRPGLSTQLSSSRRPNTTTSDTDRESRRGEIKMAFVGREGGGGEESILPRGEESTHVIPTTRESPSSADPTPRVFTVPQEDCEGGTATRPSPPSTRLINSSCIHHPSLLGEGEGGMTFPPPLHGRNKLSSFSTRASVAISESFPPAVLGLNFYLVGENCLLENSAENQVFFFLLAERSLEGGPGVTRQGIEPGSPWWEASSLTAQPPRPPPNRAYFEFFTRGCKIMTRMTIIHASFAPSFLHAREEDPASSGLLSARSGTAEDFADRAPSLGGGDKTGGWRKGRIPRGDQVTSRGRQFSLEQDLQRPVASVRQSPMNAWGTKFGCKSLGWETDERMRDGRDGLLKYEPMKLDFENVSLPNALCLVYKVHSKKVTYDLRNAGRPQSVRAVRLEEAICQHIDMPSTSTRSIARQMCVPHSTVWDVLWINPRHSYRWQKVQGIQRKYVFKTQFSQAPLSSRDTAVQSERGDRGEFSRPLIAGVPDQTPELTRSKALI</sequence>
<feature type="region of interest" description="Disordered" evidence="1">
    <location>
        <begin position="616"/>
        <end position="641"/>
    </location>
</feature>
<gene>
    <name evidence="2" type="ORF">PR048_032748</name>
</gene>
<evidence type="ECO:0000313" key="3">
    <source>
        <dbReference type="Proteomes" id="UP001159363"/>
    </source>
</evidence>
<protein>
    <submittedName>
        <fullName evidence="2">Uncharacterized protein</fullName>
    </submittedName>
</protein>
<keyword evidence="3" id="KW-1185">Reference proteome</keyword>
<feature type="compositionally biased region" description="Basic and acidic residues" evidence="1">
    <location>
        <begin position="181"/>
        <end position="190"/>
    </location>
</feature>
<name>A0ABQ9G318_9NEOP</name>
<comment type="caution">
    <text evidence="2">The sequence shown here is derived from an EMBL/GenBank/DDBJ whole genome shotgun (WGS) entry which is preliminary data.</text>
</comment>
<feature type="region of interest" description="Disordered" evidence="1">
    <location>
        <begin position="214"/>
        <end position="233"/>
    </location>
</feature>
<proteinExistence type="predicted"/>
<accession>A0ABQ9G318</accession>
<reference evidence="2 3" key="1">
    <citation type="submission" date="2023-02" db="EMBL/GenBank/DDBJ databases">
        <title>LHISI_Scaffold_Assembly.</title>
        <authorList>
            <person name="Stuart O.P."/>
            <person name="Cleave R."/>
            <person name="Magrath M.J.L."/>
            <person name="Mikheyev A.S."/>
        </authorList>
    </citation>
    <scope>NUCLEOTIDE SEQUENCE [LARGE SCALE GENOMIC DNA]</scope>
    <source>
        <strain evidence="2">Daus_M_001</strain>
        <tissue evidence="2">Leg muscle</tissue>
    </source>
</reference>